<dbReference type="NCBIfam" id="TIGR00539">
    <property type="entry name" value="hemN_rel"/>
    <property type="match status" value="1"/>
</dbReference>
<evidence type="ECO:0000256" key="10">
    <source>
        <dbReference type="RuleBase" id="RU364116"/>
    </source>
</evidence>
<reference evidence="12 13" key="1">
    <citation type="submission" date="2017-12" db="EMBL/GenBank/DDBJ databases">
        <title>Phylogenetic diversity of female urinary microbiome.</title>
        <authorList>
            <person name="Thomas-White K."/>
            <person name="Wolfe A.J."/>
        </authorList>
    </citation>
    <scope>NUCLEOTIDE SEQUENCE [LARGE SCALE GENOMIC DNA]</scope>
    <source>
        <strain evidence="12 13">UMB0112</strain>
    </source>
</reference>
<dbReference type="InterPro" id="IPR058240">
    <property type="entry name" value="rSAM_sf"/>
</dbReference>
<evidence type="ECO:0000256" key="3">
    <source>
        <dbReference type="ARBA" id="ARBA00017228"/>
    </source>
</evidence>
<dbReference type="GO" id="GO:0005737">
    <property type="term" value="C:cytoplasm"/>
    <property type="evidence" value="ECO:0007669"/>
    <property type="project" value="UniProtKB-SubCell"/>
</dbReference>
<evidence type="ECO:0000256" key="4">
    <source>
        <dbReference type="ARBA" id="ARBA00022617"/>
    </source>
</evidence>
<evidence type="ECO:0000256" key="8">
    <source>
        <dbReference type="ARBA" id="ARBA00023014"/>
    </source>
</evidence>
<evidence type="ECO:0000256" key="5">
    <source>
        <dbReference type="ARBA" id="ARBA00022691"/>
    </source>
</evidence>
<dbReference type="Proteomes" id="UP000234639">
    <property type="component" value="Unassembled WGS sequence"/>
</dbReference>
<evidence type="ECO:0000259" key="11">
    <source>
        <dbReference type="PROSITE" id="PS51918"/>
    </source>
</evidence>
<dbReference type="PROSITE" id="PS51918">
    <property type="entry name" value="RADICAL_SAM"/>
    <property type="match status" value="1"/>
</dbReference>
<dbReference type="InterPro" id="IPR004559">
    <property type="entry name" value="HemW-like"/>
</dbReference>
<dbReference type="Pfam" id="PF04055">
    <property type="entry name" value="Radical_SAM"/>
    <property type="match status" value="1"/>
</dbReference>
<dbReference type="RefSeq" id="WP_101636642.1">
    <property type="nucleotide sequence ID" value="NZ_PKHU01000002.1"/>
</dbReference>
<dbReference type="SMART" id="SM00729">
    <property type="entry name" value="Elp3"/>
    <property type="match status" value="1"/>
</dbReference>
<evidence type="ECO:0000256" key="7">
    <source>
        <dbReference type="ARBA" id="ARBA00023004"/>
    </source>
</evidence>
<dbReference type="InterPro" id="IPR034505">
    <property type="entry name" value="Coproporphyrinogen-III_oxidase"/>
</dbReference>
<keyword evidence="10" id="KW-0004">4Fe-4S</keyword>
<dbReference type="SUPFAM" id="SSF102114">
    <property type="entry name" value="Radical SAM enzymes"/>
    <property type="match status" value="1"/>
</dbReference>
<accession>A0A2I1NB86</accession>
<evidence type="ECO:0000256" key="2">
    <source>
        <dbReference type="ARBA" id="ARBA00006100"/>
    </source>
</evidence>
<dbReference type="AlphaFoldDB" id="A0A2I1NB86"/>
<feature type="domain" description="Radical SAM core" evidence="11">
    <location>
        <begin position="1"/>
        <end position="218"/>
    </location>
</feature>
<comment type="caution">
    <text evidence="12">The sequence shown here is derived from an EMBL/GenBank/DDBJ whole genome shotgun (WGS) entry which is preliminary data.</text>
</comment>
<keyword evidence="7 10" id="KW-0408">Iron</keyword>
<sequence>MHIYIHIPFCAKKCPYCAFGSSDKEFDLVDEYFNALSFEIKNRPLSKISTIFVGGGTPSVIKSSYYAKIFKLFERFLDDDSEITFEANPNSANLKWLKDLKDIGVNRISFGTQSFNEKKLIFLGRNHTKFDTIKAVEKAKLAGFKNINVDLIYATKFDSKKLLEDEILNLKQLELSHISAYSLILEKNTKFEDKKSYQKDSINLAKFLFKKLEEIGFNQYEISNFAKVNPSGACKHNLAYWQGKNYIGFGAYSVGFKDNKRFYALKDIKSYIKNPNFRDVENLNNNDLKLERLFLGFRSIVGVDENLLNKTELKKAQILVDENKLFLKNGVFYNKNFLLADEIALFINDSFTLN</sequence>
<comment type="similarity">
    <text evidence="2">Belongs to the anaerobic coproporphyrinogen-III oxidase family. HemW subfamily.</text>
</comment>
<evidence type="ECO:0000256" key="1">
    <source>
        <dbReference type="ARBA" id="ARBA00001966"/>
    </source>
</evidence>
<keyword evidence="6 10" id="KW-0479">Metal-binding</keyword>
<keyword evidence="9 10" id="KW-0143">Chaperone</keyword>
<comment type="function">
    <text evidence="10">Probably acts as a heme chaperone, transferring heme to an unknown acceptor. Binds one molecule of heme per monomer, possibly covalently. Binds 1 [4Fe-4S] cluster. The cluster is coordinated with 3 cysteines and an exchangeable S-adenosyl-L-methionine.</text>
</comment>
<keyword evidence="8 10" id="KW-0411">Iron-sulfur</keyword>
<dbReference type="InterPro" id="IPR013785">
    <property type="entry name" value="Aldolase_TIM"/>
</dbReference>
<organism evidence="12 13">
    <name type="scientific">Campylobacter ureolyticus</name>
    <dbReference type="NCBI Taxonomy" id="827"/>
    <lineage>
        <taxon>Bacteria</taxon>
        <taxon>Pseudomonadati</taxon>
        <taxon>Campylobacterota</taxon>
        <taxon>Epsilonproteobacteria</taxon>
        <taxon>Campylobacterales</taxon>
        <taxon>Campylobacteraceae</taxon>
        <taxon>Campylobacter</taxon>
    </lineage>
</organism>
<evidence type="ECO:0000256" key="6">
    <source>
        <dbReference type="ARBA" id="ARBA00022723"/>
    </source>
</evidence>
<keyword evidence="4 10" id="KW-0349">Heme</keyword>
<dbReference type="PANTHER" id="PTHR13932">
    <property type="entry name" value="COPROPORPHYRINIGEN III OXIDASE"/>
    <property type="match status" value="1"/>
</dbReference>
<keyword evidence="5 10" id="KW-0949">S-adenosyl-L-methionine</keyword>
<dbReference type="SFLD" id="SFLDF00562">
    <property type="entry name" value="HemN-like__clustered_with_heat"/>
    <property type="match status" value="1"/>
</dbReference>
<proteinExistence type="inferred from homology"/>
<gene>
    <name evidence="12" type="ORF">CYJ41_01630</name>
</gene>
<dbReference type="EMBL" id="PKHU01000002">
    <property type="protein sequence ID" value="PKZ29615.1"/>
    <property type="molecule type" value="Genomic_DNA"/>
</dbReference>
<dbReference type="Gene3D" id="3.20.20.70">
    <property type="entry name" value="Aldolase class I"/>
    <property type="match status" value="1"/>
</dbReference>
<keyword evidence="10" id="KW-0963">Cytoplasm</keyword>
<comment type="subcellular location">
    <subcellularLocation>
        <location evidence="10">Cytoplasm</location>
    </subcellularLocation>
</comment>
<dbReference type="InterPro" id="IPR007197">
    <property type="entry name" value="rSAM"/>
</dbReference>
<dbReference type="CDD" id="cd01335">
    <property type="entry name" value="Radical_SAM"/>
    <property type="match status" value="1"/>
</dbReference>
<protein>
    <recommendedName>
        <fullName evidence="3 10">Heme chaperone HemW</fullName>
    </recommendedName>
</protein>
<dbReference type="SFLD" id="SFLDS00029">
    <property type="entry name" value="Radical_SAM"/>
    <property type="match status" value="1"/>
</dbReference>
<dbReference type="InterPro" id="IPR006638">
    <property type="entry name" value="Elp3/MiaA/NifB-like_rSAM"/>
</dbReference>
<dbReference type="GO" id="GO:0004109">
    <property type="term" value="F:coproporphyrinogen oxidase activity"/>
    <property type="evidence" value="ECO:0007669"/>
    <property type="project" value="InterPro"/>
</dbReference>
<dbReference type="PANTHER" id="PTHR13932:SF5">
    <property type="entry name" value="RADICAL S-ADENOSYL METHIONINE DOMAIN-CONTAINING PROTEIN 1, MITOCHONDRIAL"/>
    <property type="match status" value="1"/>
</dbReference>
<evidence type="ECO:0000256" key="9">
    <source>
        <dbReference type="ARBA" id="ARBA00023186"/>
    </source>
</evidence>
<evidence type="ECO:0000313" key="13">
    <source>
        <dbReference type="Proteomes" id="UP000234639"/>
    </source>
</evidence>
<dbReference type="GO" id="GO:0051539">
    <property type="term" value="F:4 iron, 4 sulfur cluster binding"/>
    <property type="evidence" value="ECO:0007669"/>
    <property type="project" value="UniProtKB-UniRule"/>
</dbReference>
<dbReference type="GO" id="GO:0006779">
    <property type="term" value="P:porphyrin-containing compound biosynthetic process"/>
    <property type="evidence" value="ECO:0007669"/>
    <property type="project" value="InterPro"/>
</dbReference>
<dbReference type="GO" id="GO:0046872">
    <property type="term" value="F:metal ion binding"/>
    <property type="evidence" value="ECO:0007669"/>
    <property type="project" value="UniProtKB-UniRule"/>
</dbReference>
<name>A0A2I1NB86_9BACT</name>
<comment type="cofactor">
    <cofactor evidence="1">
        <name>[4Fe-4S] cluster</name>
        <dbReference type="ChEBI" id="CHEBI:49883"/>
    </cofactor>
</comment>
<evidence type="ECO:0000313" key="12">
    <source>
        <dbReference type="EMBL" id="PKZ29615.1"/>
    </source>
</evidence>
<dbReference type="SFLD" id="SFLDG01065">
    <property type="entry name" value="anaerobic_coproporphyrinogen-I"/>
    <property type="match status" value="1"/>
</dbReference>
<keyword evidence="12" id="KW-0560">Oxidoreductase</keyword>